<proteinExistence type="predicted"/>
<feature type="domain" description="Amidohydrolase-related" evidence="2">
    <location>
        <begin position="8"/>
        <end position="273"/>
    </location>
</feature>
<evidence type="ECO:0000256" key="1">
    <source>
        <dbReference type="ARBA" id="ARBA00023239"/>
    </source>
</evidence>
<dbReference type="eggNOG" id="arCOG01931">
    <property type="taxonomic scope" value="Archaea"/>
</dbReference>
<dbReference type="PANTHER" id="PTHR21240">
    <property type="entry name" value="2-AMINO-3-CARBOXYLMUCONATE-6-SEMIALDEHYDE DECARBOXYLASE"/>
    <property type="match status" value="1"/>
</dbReference>
<dbReference type="GO" id="GO:0019748">
    <property type="term" value="P:secondary metabolic process"/>
    <property type="evidence" value="ECO:0007669"/>
    <property type="project" value="TreeGrafter"/>
</dbReference>
<dbReference type="Gene3D" id="3.20.20.140">
    <property type="entry name" value="Metal-dependent hydrolases"/>
    <property type="match status" value="1"/>
</dbReference>
<protein>
    <submittedName>
        <fullName evidence="3">Amidohydrolase domain protein</fullName>
    </submittedName>
</protein>
<dbReference type="GeneID" id="3701540"/>
<dbReference type="GO" id="GO:0005737">
    <property type="term" value="C:cytoplasm"/>
    <property type="evidence" value="ECO:0007669"/>
    <property type="project" value="TreeGrafter"/>
</dbReference>
<name>A0A1U7EWL6_NATPD</name>
<dbReference type="STRING" id="348780.NP_2740A"/>
<keyword evidence="1" id="KW-0456">Lyase</keyword>
<evidence type="ECO:0000313" key="3">
    <source>
        <dbReference type="EMBL" id="CAI49461.1"/>
    </source>
</evidence>
<reference evidence="3 4" key="1">
    <citation type="journal article" date="2005" name="Genome Res.">
        <title>Living with two extremes: conclusions from the genome sequence of Natronomonas pharaonis.</title>
        <authorList>
            <person name="Falb M."/>
            <person name="Pfeiffer F."/>
            <person name="Palm P."/>
            <person name="Rodewald K."/>
            <person name="Hickmann V."/>
            <person name="Tittor J."/>
            <person name="Oesterhelt D."/>
        </authorList>
    </citation>
    <scope>NUCLEOTIDE SEQUENCE [LARGE SCALE GENOMIC DNA]</scope>
    <source>
        <strain evidence="4">ATCC 35678 / DSM 2160 / CIP 103997 / JCM 8858 / NBRC 14720 / NCIMB 2260 / Gabara</strain>
    </source>
</reference>
<dbReference type="RefSeq" id="WP_011323086.1">
    <property type="nucleotide sequence ID" value="NC_007426.1"/>
</dbReference>
<dbReference type="OrthoDB" id="34429at2157"/>
<dbReference type="AlphaFoldDB" id="A0A1U7EWL6"/>
<dbReference type="InterPro" id="IPR006680">
    <property type="entry name" value="Amidohydro-rel"/>
</dbReference>
<accession>A0A1U7EWL6</accession>
<dbReference type="HOGENOM" id="CLU_044590_0_0_2"/>
<dbReference type="PANTHER" id="PTHR21240:SF28">
    <property type="entry name" value="ISO-OROTATE DECARBOXYLASE (EUROFUNG)"/>
    <property type="match status" value="1"/>
</dbReference>
<dbReference type="SUPFAM" id="SSF51556">
    <property type="entry name" value="Metallo-dependent hydrolases"/>
    <property type="match status" value="1"/>
</dbReference>
<evidence type="ECO:0000259" key="2">
    <source>
        <dbReference type="Pfam" id="PF04909"/>
    </source>
</evidence>
<dbReference type="EnsemblBacteria" id="CAI49461">
    <property type="protein sequence ID" value="CAI49461"/>
    <property type="gene ID" value="NP_2740A"/>
</dbReference>
<dbReference type="Pfam" id="PF04909">
    <property type="entry name" value="Amidohydro_2"/>
    <property type="match status" value="1"/>
</dbReference>
<gene>
    <name evidence="3" type="ordered locus">NP_2740A</name>
</gene>
<dbReference type="InterPro" id="IPR032466">
    <property type="entry name" value="Metal_Hydrolase"/>
</dbReference>
<organism evidence="3 4">
    <name type="scientific">Natronomonas pharaonis (strain ATCC 35678 / DSM 2160 / CIP 103997 / JCM 8858 / NBRC 14720 / NCIMB 2260 / Gabara)</name>
    <name type="common">Halobacterium pharaonis</name>
    <dbReference type="NCBI Taxonomy" id="348780"/>
    <lineage>
        <taxon>Archaea</taxon>
        <taxon>Methanobacteriati</taxon>
        <taxon>Methanobacteriota</taxon>
        <taxon>Stenosarchaea group</taxon>
        <taxon>Halobacteria</taxon>
        <taxon>Halobacteriales</taxon>
        <taxon>Natronomonadaceae</taxon>
        <taxon>Natronomonas</taxon>
    </lineage>
</organism>
<dbReference type="EMBL" id="CR936257">
    <property type="protein sequence ID" value="CAI49461.1"/>
    <property type="molecule type" value="Genomic_DNA"/>
</dbReference>
<keyword evidence="4" id="KW-1185">Reference proteome</keyword>
<dbReference type="CDD" id="cd01292">
    <property type="entry name" value="metallo-dependent_hydrolases"/>
    <property type="match status" value="1"/>
</dbReference>
<sequence length="275" mass="29918">MSFAPATDCHVHLLPRRLTEAIRSALGGEAGWSFQHSPDPTAIEETLLSAGVERYISLPYAHRPGMAADLNDWVLEWAAASEACVPFATVHPEDDVREVVRAAFDGGARGLKFQCPVQECSPDDPRLAPAFELAAERDRSVLFHAGTAPLYEESPYVGVDRFRAFCASYPNVSVCCAHMGTYETDAFLEVLADNEQAFLDTSFAMADSEYVAFDADSIDNSVFETFAGQIMYGSDFPNIPHAYRAERAGLLARDLSSAATDALFRGAADRFLGTA</sequence>
<dbReference type="GO" id="GO:0016787">
    <property type="term" value="F:hydrolase activity"/>
    <property type="evidence" value="ECO:0007669"/>
    <property type="project" value="InterPro"/>
</dbReference>
<dbReference type="Proteomes" id="UP000002698">
    <property type="component" value="Chromosome"/>
</dbReference>
<dbReference type="KEGG" id="nph:NP_2740A"/>
<evidence type="ECO:0000313" key="4">
    <source>
        <dbReference type="Proteomes" id="UP000002698"/>
    </source>
</evidence>
<dbReference type="InterPro" id="IPR032465">
    <property type="entry name" value="ACMSD"/>
</dbReference>
<dbReference type="GO" id="GO:0016831">
    <property type="term" value="F:carboxy-lyase activity"/>
    <property type="evidence" value="ECO:0007669"/>
    <property type="project" value="InterPro"/>
</dbReference>